<dbReference type="OrthoDB" id="1897019at2759"/>
<dbReference type="AlphaFoldDB" id="A0A8T2RMR5"/>
<evidence type="ECO:0000313" key="1">
    <source>
        <dbReference type="EMBL" id="KAH7296818.1"/>
    </source>
</evidence>
<protein>
    <recommendedName>
        <fullName evidence="3">Adhesin domain-containing protein</fullName>
    </recommendedName>
</protein>
<proteinExistence type="predicted"/>
<evidence type="ECO:0008006" key="3">
    <source>
        <dbReference type="Google" id="ProtNLM"/>
    </source>
</evidence>
<organism evidence="1 2">
    <name type="scientific">Ceratopteris richardii</name>
    <name type="common">Triangle waterfern</name>
    <dbReference type="NCBI Taxonomy" id="49495"/>
    <lineage>
        <taxon>Eukaryota</taxon>
        <taxon>Viridiplantae</taxon>
        <taxon>Streptophyta</taxon>
        <taxon>Embryophyta</taxon>
        <taxon>Tracheophyta</taxon>
        <taxon>Polypodiopsida</taxon>
        <taxon>Polypodiidae</taxon>
        <taxon>Polypodiales</taxon>
        <taxon>Pteridineae</taxon>
        <taxon>Pteridaceae</taxon>
        <taxon>Parkerioideae</taxon>
        <taxon>Ceratopteris</taxon>
    </lineage>
</organism>
<sequence length="181" mass="19682">MNGIIRSACSWSRIVRQTSSFCTKVSPSLCRKVDVQVGASLQLNLAQVNVDVDIYTTVDNFEQIEIKSLWKNSNDAPTIFPLVTQQNNCINVDVTTYEAKESLQKFDVVMPGRWCNLSLKGGKGHVTIQSMKEANLGVITNGGSVKLGEVRGNEASIDSKGGIVKASLVVLQISFFVAISL</sequence>
<accession>A0A8T2RMR5</accession>
<dbReference type="PANTHER" id="PTHR34094">
    <property type="match status" value="1"/>
</dbReference>
<keyword evidence="2" id="KW-1185">Reference proteome</keyword>
<dbReference type="PANTHER" id="PTHR34094:SF1">
    <property type="entry name" value="PROTEIN FAM185A"/>
    <property type="match status" value="1"/>
</dbReference>
<dbReference type="EMBL" id="CM035431">
    <property type="protein sequence ID" value="KAH7296818.1"/>
    <property type="molecule type" value="Genomic_DNA"/>
</dbReference>
<name>A0A8T2RMR5_CERRI</name>
<dbReference type="Proteomes" id="UP000825935">
    <property type="component" value="Chromosome 26"/>
</dbReference>
<evidence type="ECO:0000313" key="2">
    <source>
        <dbReference type="Proteomes" id="UP000825935"/>
    </source>
</evidence>
<comment type="caution">
    <text evidence="1">The sequence shown here is derived from an EMBL/GenBank/DDBJ whole genome shotgun (WGS) entry which is preliminary data.</text>
</comment>
<gene>
    <name evidence="1" type="ORF">KP509_26G040100</name>
</gene>
<reference evidence="1" key="1">
    <citation type="submission" date="2021-08" db="EMBL/GenBank/DDBJ databases">
        <title>WGS assembly of Ceratopteris richardii.</title>
        <authorList>
            <person name="Marchant D.B."/>
            <person name="Chen G."/>
            <person name="Jenkins J."/>
            <person name="Shu S."/>
            <person name="Leebens-Mack J."/>
            <person name="Grimwood J."/>
            <person name="Schmutz J."/>
            <person name="Soltis P."/>
            <person name="Soltis D."/>
            <person name="Chen Z.-H."/>
        </authorList>
    </citation>
    <scope>NUCLEOTIDE SEQUENCE</scope>
    <source>
        <strain evidence="1">Whitten #5841</strain>
        <tissue evidence="1">Leaf</tissue>
    </source>
</reference>